<sequence length="141" mass="15906">MLSLVSFIGDTTSTDGVSVENVLAYENRLYKAMKESDISMLDLLLHDDLLFIIPTGEVITKEQDLKNYKEGIIEIEELIPETESLNIIEDTAVITLTIVLKGKFRGDSFETRCRYIRFWKSVENELKVIGGSCIPSIALTE</sequence>
<dbReference type="STRING" id="1338011.BD94_0904"/>
<evidence type="ECO:0000259" key="1">
    <source>
        <dbReference type="Pfam" id="PF14534"/>
    </source>
</evidence>
<protein>
    <submittedName>
        <fullName evidence="2">Cytochrome P-450:NADPH-P-450 reductase</fullName>
    </submittedName>
</protein>
<name>A0A077EES3_9FLAO</name>
<dbReference type="RefSeq" id="WP_024566069.1">
    <property type="nucleotide sequence ID" value="NZ_CP007547.1"/>
</dbReference>
<feature type="domain" description="DUF4440" evidence="1">
    <location>
        <begin position="23"/>
        <end position="124"/>
    </location>
</feature>
<accession>A0A077EES3</accession>
<proteinExistence type="predicted"/>
<dbReference type="AlphaFoldDB" id="A0A077EES3"/>
<dbReference type="SUPFAM" id="SSF54427">
    <property type="entry name" value="NTF2-like"/>
    <property type="match status" value="1"/>
</dbReference>
<organism evidence="2 3">
    <name type="scientific">Elizabethkingia anophelis NUHP1</name>
    <dbReference type="NCBI Taxonomy" id="1338011"/>
    <lineage>
        <taxon>Bacteria</taxon>
        <taxon>Pseudomonadati</taxon>
        <taxon>Bacteroidota</taxon>
        <taxon>Flavobacteriia</taxon>
        <taxon>Flavobacteriales</taxon>
        <taxon>Weeksellaceae</taxon>
        <taxon>Elizabethkingia</taxon>
    </lineage>
</organism>
<dbReference type="InterPro" id="IPR032710">
    <property type="entry name" value="NTF2-like_dom_sf"/>
</dbReference>
<dbReference type="HOGENOM" id="CLU_141608_2_0_10"/>
<reference evidence="2" key="1">
    <citation type="journal article" date="2013" name="Lancet">
        <title>First case of E anophelis outbreak in an intensive-care unit.</title>
        <authorList>
            <person name="Teo J."/>
            <person name="Tan S.Y."/>
            <person name="Tay M."/>
            <person name="Ding Y."/>
            <person name="Kjelleberg S."/>
            <person name="Givskov M."/>
            <person name="Lin R.T."/>
            <person name="Yang L."/>
        </authorList>
    </citation>
    <scope>NUCLEOTIDE SEQUENCE [LARGE SCALE GENOMIC DNA]</scope>
    <source>
        <strain evidence="2">NUHP1</strain>
    </source>
</reference>
<dbReference type="EMBL" id="CP007547">
    <property type="protein sequence ID" value="AIL44679.1"/>
    <property type="molecule type" value="Genomic_DNA"/>
</dbReference>
<dbReference type="Gene3D" id="3.10.450.50">
    <property type="match status" value="1"/>
</dbReference>
<dbReference type="eggNOG" id="COG4994">
    <property type="taxonomic scope" value="Bacteria"/>
</dbReference>
<evidence type="ECO:0000313" key="2">
    <source>
        <dbReference type="EMBL" id="AIL44679.1"/>
    </source>
</evidence>
<reference evidence="2" key="2">
    <citation type="journal article" date="2015" name="Genome Biol. Evol.">
        <title>Complete Genome Sequence and Transcriptomic Analysis of the Novel Pathogen Elizabethkingia anophelis in Response to Oxidative Stress.</title>
        <authorList>
            <person name="Li Y."/>
            <person name="Liu Y."/>
            <person name="Chew S.C."/>
            <person name="Tay M."/>
            <person name="Salido M.M."/>
            <person name="Teo J."/>
            <person name="Lauro F.M."/>
            <person name="Givskov M."/>
            <person name="Yang L."/>
        </authorList>
    </citation>
    <scope>NUCLEOTIDE SEQUENCE</scope>
    <source>
        <strain evidence="2">NUHP1</strain>
    </source>
</reference>
<dbReference type="Proteomes" id="UP000028933">
    <property type="component" value="Chromosome"/>
</dbReference>
<dbReference type="Pfam" id="PF14534">
    <property type="entry name" value="DUF4440"/>
    <property type="match status" value="1"/>
</dbReference>
<dbReference type="InterPro" id="IPR027843">
    <property type="entry name" value="DUF4440"/>
</dbReference>
<dbReference type="KEGG" id="eao:BD94_0904"/>
<gene>
    <name evidence="2" type="ORF">BD94_0904</name>
</gene>
<evidence type="ECO:0000313" key="3">
    <source>
        <dbReference type="Proteomes" id="UP000028933"/>
    </source>
</evidence>